<sequence length="157" mass="17728">MLFSPLSLLLLSTPLLLSVVADEQAEYLYVAGRDFVYEGAVCRWEHFFPHMRNQCAQGWNVVRDGTTEFAIARLKATHEPGTWHNPNPFCCREARPFQNYTAPVACRWEGNAPVCRGTCEEGWMELTTAKSLIATGKWEEEFGGACINGEKVYCCKL</sequence>
<accession>A0A4X3PAG0</accession>
<name>A0A2A6BDL7_PRIPA</name>
<feature type="chain" id="PRO_5013508801" description="C-type lectin" evidence="1">
    <location>
        <begin position="22"/>
        <end position="157"/>
    </location>
</feature>
<dbReference type="EnsemblMetazoa" id="PPA40101.1">
    <property type="protein sequence ID" value="PPA40101.1"/>
    <property type="gene ID" value="WBGene00278470"/>
</dbReference>
<feature type="signal peptide" evidence="1">
    <location>
        <begin position="1"/>
        <end position="21"/>
    </location>
</feature>
<reference evidence="2" key="2">
    <citation type="submission" date="2022-06" db="UniProtKB">
        <authorList>
            <consortium name="EnsemblMetazoa"/>
        </authorList>
    </citation>
    <scope>IDENTIFICATION</scope>
    <source>
        <strain evidence="2">PS312</strain>
    </source>
</reference>
<keyword evidence="4" id="KW-1185">Reference proteome</keyword>
<evidence type="ECO:0000256" key="1">
    <source>
        <dbReference type="SAM" id="SignalP"/>
    </source>
</evidence>
<evidence type="ECO:0008006" key="5">
    <source>
        <dbReference type="Google" id="ProtNLM"/>
    </source>
</evidence>
<evidence type="ECO:0000313" key="2">
    <source>
        <dbReference type="EnsemblMetazoa" id="PPA40101.1"/>
    </source>
</evidence>
<protein>
    <recommendedName>
        <fullName evidence="5">C-type lectin</fullName>
    </recommendedName>
</protein>
<dbReference type="EnsemblMetazoa" id="PPA40103.1">
    <property type="protein sequence ID" value="PPA40103.1"/>
    <property type="gene ID" value="WBGene00278472"/>
</dbReference>
<proteinExistence type="predicted"/>
<dbReference type="Proteomes" id="UP000005239">
    <property type="component" value="Unassembled WGS sequence"/>
</dbReference>
<keyword evidence="1" id="KW-0732">Signal</keyword>
<accession>A0A2A6BDL7</accession>
<evidence type="ECO:0000313" key="4">
    <source>
        <dbReference type="Proteomes" id="UP000005239"/>
    </source>
</evidence>
<reference evidence="4" key="1">
    <citation type="journal article" date="2008" name="Nat. Genet.">
        <title>The Pristionchus pacificus genome provides a unique perspective on nematode lifestyle and parasitism.</title>
        <authorList>
            <person name="Dieterich C."/>
            <person name="Clifton S.W."/>
            <person name="Schuster L.N."/>
            <person name="Chinwalla A."/>
            <person name="Delehaunty K."/>
            <person name="Dinkelacker I."/>
            <person name="Fulton L."/>
            <person name="Fulton R."/>
            <person name="Godfrey J."/>
            <person name="Minx P."/>
            <person name="Mitreva M."/>
            <person name="Roeseler W."/>
            <person name="Tian H."/>
            <person name="Witte H."/>
            <person name="Yang S.P."/>
            <person name="Wilson R.K."/>
            <person name="Sommer R.J."/>
        </authorList>
    </citation>
    <scope>NUCLEOTIDE SEQUENCE [LARGE SCALE GENOMIC DNA]</scope>
    <source>
        <strain evidence="4">PS312</strain>
    </source>
</reference>
<evidence type="ECO:0000313" key="3">
    <source>
        <dbReference type="EnsemblMetazoa" id="PPA40103.1"/>
    </source>
</evidence>
<dbReference type="AlphaFoldDB" id="A0A2A6BDL7"/>
<gene>
    <name evidence="2" type="primary">WBGene00278470</name>
    <name evidence="3" type="synonym">WBGene00278472</name>
</gene>
<organism evidence="2 4">
    <name type="scientific">Pristionchus pacificus</name>
    <name type="common">Parasitic nematode worm</name>
    <dbReference type="NCBI Taxonomy" id="54126"/>
    <lineage>
        <taxon>Eukaryota</taxon>
        <taxon>Metazoa</taxon>
        <taxon>Ecdysozoa</taxon>
        <taxon>Nematoda</taxon>
        <taxon>Chromadorea</taxon>
        <taxon>Rhabditida</taxon>
        <taxon>Rhabditina</taxon>
        <taxon>Diplogasteromorpha</taxon>
        <taxon>Diplogasteroidea</taxon>
        <taxon>Neodiplogasteridae</taxon>
        <taxon>Pristionchus</taxon>
    </lineage>
</organism>